<sequence>MFSLATLRRSAACSHAVRLFSSATAARPLVSILPQHQNCLLGPQTSSTQITVRNATKKAGGSSNNGRDSAGRRLGIKVWPGRMANAGSIIVRQRGKKFLCGDNVGMGNDHTLFALAAGVVKMEKSVKNKKRNIVHIVAEA</sequence>
<comment type="caution">
    <text evidence="4">The sequence shown here is derived from an EMBL/GenBank/DDBJ whole genome shotgun (WGS) entry which is preliminary data.</text>
</comment>
<name>A0AAD8XZV3_9STRA</name>
<evidence type="ECO:0000313" key="4">
    <source>
        <dbReference type="EMBL" id="KAK1736518.1"/>
    </source>
</evidence>
<dbReference type="PRINTS" id="PR00063">
    <property type="entry name" value="RIBOSOMALL27"/>
</dbReference>
<gene>
    <name evidence="4" type="ORF">QTG54_012540</name>
</gene>
<dbReference type="Pfam" id="PF01016">
    <property type="entry name" value="Ribosomal_L27"/>
    <property type="match status" value="1"/>
</dbReference>
<dbReference type="InterPro" id="IPR018261">
    <property type="entry name" value="Ribosomal_bL27_CS"/>
</dbReference>
<dbReference type="Gene3D" id="2.40.50.100">
    <property type="match status" value="1"/>
</dbReference>
<proteinExistence type="inferred from homology"/>
<dbReference type="FunFam" id="2.40.50.100:FF:000060">
    <property type="entry name" value="Apicoplast ribosomal protein L27"/>
    <property type="match status" value="1"/>
</dbReference>
<accession>A0AAD8XZV3</accession>
<dbReference type="Proteomes" id="UP001224775">
    <property type="component" value="Unassembled WGS sequence"/>
</dbReference>
<dbReference type="PROSITE" id="PS00831">
    <property type="entry name" value="RIBOSOMAL_L27"/>
    <property type="match status" value="1"/>
</dbReference>
<organism evidence="4 5">
    <name type="scientific">Skeletonema marinoi</name>
    <dbReference type="NCBI Taxonomy" id="267567"/>
    <lineage>
        <taxon>Eukaryota</taxon>
        <taxon>Sar</taxon>
        <taxon>Stramenopiles</taxon>
        <taxon>Ochrophyta</taxon>
        <taxon>Bacillariophyta</taxon>
        <taxon>Coscinodiscophyceae</taxon>
        <taxon>Thalassiosirophycidae</taxon>
        <taxon>Thalassiosirales</taxon>
        <taxon>Skeletonemataceae</taxon>
        <taxon>Skeletonema</taxon>
        <taxon>Skeletonema marinoi-dohrnii complex</taxon>
    </lineage>
</organism>
<reference evidence="4" key="1">
    <citation type="submission" date="2023-06" db="EMBL/GenBank/DDBJ databases">
        <title>Survivors Of The Sea: Transcriptome response of Skeletonema marinoi to long-term dormancy.</title>
        <authorList>
            <person name="Pinder M.I.M."/>
            <person name="Kourtchenko O."/>
            <person name="Robertson E.K."/>
            <person name="Larsson T."/>
            <person name="Maumus F."/>
            <person name="Osuna-Cruz C.M."/>
            <person name="Vancaester E."/>
            <person name="Stenow R."/>
            <person name="Vandepoele K."/>
            <person name="Ploug H."/>
            <person name="Bruchert V."/>
            <person name="Godhe A."/>
            <person name="Topel M."/>
        </authorList>
    </citation>
    <scope>NUCLEOTIDE SEQUENCE</scope>
    <source>
        <strain evidence="4">R05AC</strain>
    </source>
</reference>
<dbReference type="InterPro" id="IPR001684">
    <property type="entry name" value="Ribosomal_bL27"/>
</dbReference>
<keyword evidence="3" id="KW-0687">Ribonucleoprotein</keyword>
<keyword evidence="2 4" id="KW-0689">Ribosomal protein</keyword>
<evidence type="ECO:0000256" key="2">
    <source>
        <dbReference type="ARBA" id="ARBA00022980"/>
    </source>
</evidence>
<evidence type="ECO:0000256" key="1">
    <source>
        <dbReference type="ARBA" id="ARBA00010797"/>
    </source>
</evidence>
<dbReference type="GO" id="GO:0003735">
    <property type="term" value="F:structural constituent of ribosome"/>
    <property type="evidence" value="ECO:0007669"/>
    <property type="project" value="InterPro"/>
</dbReference>
<dbReference type="GO" id="GO:0005762">
    <property type="term" value="C:mitochondrial large ribosomal subunit"/>
    <property type="evidence" value="ECO:0007669"/>
    <property type="project" value="TreeGrafter"/>
</dbReference>
<evidence type="ECO:0000256" key="3">
    <source>
        <dbReference type="ARBA" id="ARBA00023274"/>
    </source>
</evidence>
<dbReference type="GO" id="GO:0006412">
    <property type="term" value="P:translation"/>
    <property type="evidence" value="ECO:0007669"/>
    <property type="project" value="InterPro"/>
</dbReference>
<comment type="similarity">
    <text evidence="1">Belongs to the bacterial ribosomal protein bL27 family.</text>
</comment>
<dbReference type="SUPFAM" id="SSF110324">
    <property type="entry name" value="Ribosomal L27 protein-like"/>
    <property type="match status" value="1"/>
</dbReference>
<dbReference type="EMBL" id="JATAAI010000028">
    <property type="protein sequence ID" value="KAK1736518.1"/>
    <property type="molecule type" value="Genomic_DNA"/>
</dbReference>
<dbReference type="PANTHER" id="PTHR15893:SF0">
    <property type="entry name" value="LARGE RIBOSOMAL SUBUNIT PROTEIN BL27M"/>
    <property type="match status" value="1"/>
</dbReference>
<protein>
    <submittedName>
        <fullName evidence="4">Ribosomal protein L27</fullName>
    </submittedName>
</protein>
<dbReference type="PANTHER" id="PTHR15893">
    <property type="entry name" value="RIBOSOMAL PROTEIN L27"/>
    <property type="match status" value="1"/>
</dbReference>
<keyword evidence="5" id="KW-1185">Reference proteome</keyword>
<evidence type="ECO:0000313" key="5">
    <source>
        <dbReference type="Proteomes" id="UP001224775"/>
    </source>
</evidence>
<dbReference type="AlphaFoldDB" id="A0AAD8XZV3"/>
<dbReference type="NCBIfam" id="TIGR00062">
    <property type="entry name" value="L27"/>
    <property type="match status" value="1"/>
</dbReference>